<evidence type="ECO:0000256" key="6">
    <source>
        <dbReference type="SAM" id="Coils"/>
    </source>
</evidence>
<dbReference type="Gene3D" id="1.20.1440.20">
    <property type="entry name" value="LemA-like domain"/>
    <property type="match status" value="1"/>
</dbReference>
<reference evidence="8 9" key="1">
    <citation type="submission" date="2020-01" db="EMBL/GenBank/DDBJ databases">
        <authorList>
            <person name="Kim M.K."/>
        </authorList>
    </citation>
    <scope>NUCLEOTIDE SEQUENCE [LARGE SCALE GENOMIC DNA]</scope>
    <source>
        <strain evidence="8 9">172606-1</strain>
    </source>
</reference>
<keyword evidence="5 7" id="KW-0472">Membrane</keyword>
<dbReference type="RefSeq" id="WP_162446256.1">
    <property type="nucleotide sequence ID" value="NZ_CP048222.1"/>
</dbReference>
<dbReference type="AlphaFoldDB" id="A0A6C0GQC4"/>
<sequence length="158" mass="18203">MGFLPIAVAIFGFVLLWAVVNYNSLLTRRDQIRKMEEESKELEKRRHAILAALEKLLSQLSIIDPELSLQLQQIPTARSVKTKQLSTDVKLRLQQTVGLQNHAEVDTLLNRLEDTDFHLYYAQRKLQQSILVYNKLVNRMPSRIVATLSGFKSVSENR</sequence>
<dbReference type="Pfam" id="PF04011">
    <property type="entry name" value="LemA"/>
    <property type="match status" value="1"/>
</dbReference>
<evidence type="ECO:0000256" key="7">
    <source>
        <dbReference type="SAM" id="Phobius"/>
    </source>
</evidence>
<keyword evidence="3 7" id="KW-0812">Transmembrane</keyword>
<dbReference type="KEGG" id="rhoz:GXP67_28305"/>
<name>A0A6C0GQC4_9BACT</name>
<evidence type="ECO:0000256" key="3">
    <source>
        <dbReference type="ARBA" id="ARBA00022692"/>
    </source>
</evidence>
<keyword evidence="6" id="KW-0175">Coiled coil</keyword>
<evidence type="ECO:0000256" key="5">
    <source>
        <dbReference type="ARBA" id="ARBA00023136"/>
    </source>
</evidence>
<dbReference type="InterPro" id="IPR007156">
    <property type="entry name" value="MamQ_LemA"/>
</dbReference>
<dbReference type="InterPro" id="IPR023353">
    <property type="entry name" value="LemA-like_dom_sf"/>
</dbReference>
<evidence type="ECO:0000256" key="2">
    <source>
        <dbReference type="ARBA" id="ARBA00008854"/>
    </source>
</evidence>
<evidence type="ECO:0000313" key="8">
    <source>
        <dbReference type="EMBL" id="QHT70275.1"/>
    </source>
</evidence>
<dbReference type="SUPFAM" id="SSF140478">
    <property type="entry name" value="LemA-like"/>
    <property type="match status" value="1"/>
</dbReference>
<accession>A0A6C0GQC4</accession>
<comment type="subcellular location">
    <subcellularLocation>
        <location evidence="1">Membrane</location>
        <topology evidence="1">Single-pass membrane protein</topology>
    </subcellularLocation>
</comment>
<dbReference type="GO" id="GO:0016020">
    <property type="term" value="C:membrane"/>
    <property type="evidence" value="ECO:0007669"/>
    <property type="project" value="UniProtKB-SubCell"/>
</dbReference>
<comment type="similarity">
    <text evidence="2">Belongs to the LemA family.</text>
</comment>
<dbReference type="Proteomes" id="UP000480178">
    <property type="component" value="Chromosome"/>
</dbReference>
<protein>
    <submittedName>
        <fullName evidence="8">LemA family protein</fullName>
    </submittedName>
</protein>
<dbReference type="EMBL" id="CP048222">
    <property type="protein sequence ID" value="QHT70275.1"/>
    <property type="molecule type" value="Genomic_DNA"/>
</dbReference>
<evidence type="ECO:0000256" key="1">
    <source>
        <dbReference type="ARBA" id="ARBA00004167"/>
    </source>
</evidence>
<organism evidence="8 9">
    <name type="scientific">Rhodocytophaga rosea</name>
    <dbReference type="NCBI Taxonomy" id="2704465"/>
    <lineage>
        <taxon>Bacteria</taxon>
        <taxon>Pseudomonadati</taxon>
        <taxon>Bacteroidota</taxon>
        <taxon>Cytophagia</taxon>
        <taxon>Cytophagales</taxon>
        <taxon>Rhodocytophagaceae</taxon>
        <taxon>Rhodocytophaga</taxon>
    </lineage>
</organism>
<evidence type="ECO:0000313" key="9">
    <source>
        <dbReference type="Proteomes" id="UP000480178"/>
    </source>
</evidence>
<proteinExistence type="inferred from homology"/>
<gene>
    <name evidence="8" type="ORF">GXP67_28305</name>
</gene>
<feature type="transmembrane region" description="Helical" evidence="7">
    <location>
        <begin position="6"/>
        <end position="25"/>
    </location>
</feature>
<feature type="coiled-coil region" evidence="6">
    <location>
        <begin position="25"/>
        <end position="59"/>
    </location>
</feature>
<evidence type="ECO:0000256" key="4">
    <source>
        <dbReference type="ARBA" id="ARBA00022989"/>
    </source>
</evidence>
<keyword evidence="9" id="KW-1185">Reference proteome</keyword>
<keyword evidence="4 7" id="KW-1133">Transmembrane helix</keyword>